<dbReference type="RefSeq" id="WP_154477216.1">
    <property type="nucleotide sequence ID" value="NZ_VULY01000018.1"/>
</dbReference>
<feature type="domain" description="Replication initiation protein-like C-terminal" evidence="2">
    <location>
        <begin position="198"/>
        <end position="399"/>
    </location>
</feature>
<reference evidence="4 5" key="1">
    <citation type="submission" date="2019-08" db="EMBL/GenBank/DDBJ databases">
        <title>In-depth cultivation of the pig gut microbiome towards novel bacterial diversity and tailored functional studies.</title>
        <authorList>
            <person name="Wylensek D."/>
            <person name="Hitch T.C.A."/>
            <person name="Clavel T."/>
        </authorList>
    </citation>
    <scope>NUCLEOTIDE SEQUENCE [LARGE SCALE GENOMIC DNA]</scope>
    <source>
        <strain evidence="4 5">68-1-5</strain>
    </source>
</reference>
<accession>A0A6N7USZ4</accession>
<evidence type="ECO:0000256" key="1">
    <source>
        <dbReference type="SAM" id="MobiDB-lite"/>
    </source>
</evidence>
<dbReference type="InterPro" id="IPR003491">
    <property type="entry name" value="REP-like_C"/>
</dbReference>
<proteinExistence type="predicted"/>
<dbReference type="AlphaFoldDB" id="A0A6N7USZ4"/>
<organism evidence="4 5">
    <name type="scientific">Suipraeoptans intestinalis</name>
    <dbReference type="NCBI Taxonomy" id="2606628"/>
    <lineage>
        <taxon>Bacteria</taxon>
        <taxon>Bacillati</taxon>
        <taxon>Bacillota</taxon>
        <taxon>Clostridia</taxon>
        <taxon>Lachnospirales</taxon>
        <taxon>Lachnospiraceae</taxon>
        <taxon>Suipraeoptans</taxon>
    </lineage>
</organism>
<sequence>MYAEERKESEAMGVEIPVRETIAFPKEISADWYQMVRNTLKEFHISVSRLGMTLGVSRVHITDLLNGKRSIKKEMKDSIEDAVIRLNPNHALSLQIDYLRVRFPSDSERIAMDIAEEILEIPFSYFDKLGHGWNNYETVYQYGLDGGILLCESAKEELGILLEMTGQACRRMENHLELTERTWYELFRKIERCNGVYKRLDIAVNDHHGILDIHHMKLLLEDGSYVSRFRSYEFIRSGAIKREKEGSGDTLYVGSKDSEIYFCIYEKDYEQFVKYQIPVEEAYIKNRFEIRLFEERAASFAKSMRSCQKDEDGLERLCFGVINHYLAFLVKEEGKEKRNWVMDPMWNHFISQVHRDKIRLEMQPREQSVERSLYWVRHQCMPTIRSLHQKGKLLMEEELEKGKTNARLDRILDSEEEIRWQKAAKNYYEENLEEKLREEMEGSKKMGKQRRVEGDRN</sequence>
<dbReference type="EMBL" id="VULY01000018">
    <property type="protein sequence ID" value="MSR93954.1"/>
    <property type="molecule type" value="Genomic_DNA"/>
</dbReference>
<dbReference type="Proteomes" id="UP000434409">
    <property type="component" value="Unassembled WGS sequence"/>
</dbReference>
<evidence type="ECO:0000259" key="3">
    <source>
        <dbReference type="Pfam" id="PF18106"/>
    </source>
</evidence>
<dbReference type="Pfam" id="PF18106">
    <property type="entry name" value="Rol_Rep_N"/>
    <property type="match status" value="1"/>
</dbReference>
<name>A0A6N7USZ4_9FIRM</name>
<evidence type="ECO:0000259" key="2">
    <source>
        <dbReference type="Pfam" id="PF02486"/>
    </source>
</evidence>
<keyword evidence="5" id="KW-1185">Reference proteome</keyword>
<dbReference type="Gene3D" id="1.10.260.40">
    <property type="entry name" value="lambda repressor-like DNA-binding domains"/>
    <property type="match status" value="1"/>
</dbReference>
<dbReference type="InterPro" id="IPR010982">
    <property type="entry name" value="Lambda_DNA-bd_dom_sf"/>
</dbReference>
<dbReference type="GO" id="GO:0003677">
    <property type="term" value="F:DNA binding"/>
    <property type="evidence" value="ECO:0007669"/>
    <property type="project" value="InterPro"/>
</dbReference>
<protein>
    <submittedName>
        <fullName evidence="4">Uncharacterized protein</fullName>
    </submittedName>
</protein>
<evidence type="ECO:0000313" key="5">
    <source>
        <dbReference type="Proteomes" id="UP000434409"/>
    </source>
</evidence>
<feature type="region of interest" description="Disordered" evidence="1">
    <location>
        <begin position="436"/>
        <end position="457"/>
    </location>
</feature>
<evidence type="ECO:0000313" key="4">
    <source>
        <dbReference type="EMBL" id="MSR93954.1"/>
    </source>
</evidence>
<comment type="caution">
    <text evidence="4">The sequence shown here is derived from an EMBL/GenBank/DDBJ whole genome shotgun (WGS) entry which is preliminary data.</text>
</comment>
<dbReference type="InterPro" id="IPR040819">
    <property type="entry name" value="Rol_Rep_N"/>
</dbReference>
<dbReference type="Pfam" id="PF02486">
    <property type="entry name" value="Rep_trans"/>
    <property type="match status" value="1"/>
</dbReference>
<dbReference type="SUPFAM" id="SSF47413">
    <property type="entry name" value="lambda repressor-like DNA-binding domains"/>
    <property type="match status" value="1"/>
</dbReference>
<feature type="domain" description="Rolling Circle replication initiation protein N-terminal" evidence="3">
    <location>
        <begin position="94"/>
        <end position="188"/>
    </location>
</feature>
<gene>
    <name evidence="4" type="ORF">FYJ34_06725</name>
</gene>